<dbReference type="GO" id="GO:0016491">
    <property type="term" value="F:oxidoreductase activity"/>
    <property type="evidence" value="ECO:0007669"/>
    <property type="project" value="InterPro"/>
</dbReference>
<dbReference type="AlphaFoldDB" id="K0V135"/>
<gene>
    <name evidence="2" type="ORF">MVAC_07381</name>
</gene>
<keyword evidence="3" id="KW-1185">Reference proteome</keyword>
<dbReference type="Proteomes" id="UP000006072">
    <property type="component" value="Unassembled WGS sequence"/>
</dbReference>
<dbReference type="Pfam" id="PF00107">
    <property type="entry name" value="ADH_zinc_N"/>
    <property type="match status" value="1"/>
</dbReference>
<dbReference type="InterPro" id="IPR036291">
    <property type="entry name" value="NAD(P)-bd_dom_sf"/>
</dbReference>
<dbReference type="InterPro" id="IPR051397">
    <property type="entry name" value="Zn-ADH-like_protein"/>
</dbReference>
<dbReference type="PANTHER" id="PTHR43677">
    <property type="entry name" value="SHORT-CHAIN DEHYDROGENASE/REDUCTASE"/>
    <property type="match status" value="1"/>
</dbReference>
<evidence type="ECO:0000259" key="1">
    <source>
        <dbReference type="SMART" id="SM00829"/>
    </source>
</evidence>
<evidence type="ECO:0000313" key="2">
    <source>
        <dbReference type="EMBL" id="EJZ11005.1"/>
    </source>
</evidence>
<evidence type="ECO:0000313" key="3">
    <source>
        <dbReference type="Proteomes" id="UP000006072"/>
    </source>
</evidence>
<protein>
    <submittedName>
        <fullName evidence="2">Alcohol dehydrogenase</fullName>
    </submittedName>
</protein>
<organism evidence="2 3">
    <name type="scientific">Mycolicibacterium vaccae ATCC 25954</name>
    <dbReference type="NCBI Taxonomy" id="1194972"/>
    <lineage>
        <taxon>Bacteria</taxon>
        <taxon>Bacillati</taxon>
        <taxon>Actinomycetota</taxon>
        <taxon>Actinomycetes</taxon>
        <taxon>Mycobacteriales</taxon>
        <taxon>Mycobacteriaceae</taxon>
        <taxon>Mycolicibacterium</taxon>
    </lineage>
</organism>
<dbReference type="InterPro" id="IPR011032">
    <property type="entry name" value="GroES-like_sf"/>
</dbReference>
<dbReference type="EMBL" id="ALQA01000011">
    <property type="protein sequence ID" value="EJZ11005.1"/>
    <property type="molecule type" value="Genomic_DNA"/>
</dbReference>
<dbReference type="SUPFAM" id="SSF51735">
    <property type="entry name" value="NAD(P)-binding Rossmann-fold domains"/>
    <property type="match status" value="1"/>
</dbReference>
<dbReference type="PANTHER" id="PTHR43677:SF4">
    <property type="entry name" value="QUINONE OXIDOREDUCTASE-LIKE PROTEIN 2"/>
    <property type="match status" value="1"/>
</dbReference>
<dbReference type="SUPFAM" id="SSF50129">
    <property type="entry name" value="GroES-like"/>
    <property type="match status" value="1"/>
</dbReference>
<name>K0V135_MYCVA</name>
<dbReference type="InterPro" id="IPR013149">
    <property type="entry name" value="ADH-like_C"/>
</dbReference>
<dbReference type="Gene3D" id="3.90.180.10">
    <property type="entry name" value="Medium-chain alcohol dehydrogenases, catalytic domain"/>
    <property type="match status" value="1"/>
</dbReference>
<comment type="caution">
    <text evidence="2">The sequence shown here is derived from an EMBL/GenBank/DDBJ whole genome shotgun (WGS) entry which is preliminary data.</text>
</comment>
<sequence>MRAAVLEAAGRPPVVRDFEEPRGDDVVSVTLAGCNPVDLALASGEMGDPGVPRVVGKEGIGVTADGARVYFDSPPAPFGSWAERTRINPDKAYVVPDGVDDDLAVALGIAGLAAWLPLTRHTQLSPDHSVLILGATGVVGAIAVQAARILDAGRVVAAGRDEDALAKTRELGADATVQLGGDDDAGALRSAAGQDRGFDVVLDMVYGDPFLAALDATAPGATLITVGQGAGAAPPVPFMTLMGRTHIGHMNDFMPADVLHAAYVELLMLAADGRIHVETTRYRLDEAEKAWQAQADGPHVKIGVAMP</sequence>
<dbReference type="InterPro" id="IPR020843">
    <property type="entry name" value="ER"/>
</dbReference>
<dbReference type="eggNOG" id="COG0604">
    <property type="taxonomic scope" value="Bacteria"/>
</dbReference>
<feature type="domain" description="Enoyl reductase (ER)" evidence="1">
    <location>
        <begin position="4"/>
        <end position="304"/>
    </location>
</feature>
<reference evidence="2 3" key="1">
    <citation type="journal article" date="2012" name="J. Bacteriol.">
        <title>Complete Genome Sequence of Mycobacterium vaccae Type Strain ATCC 25954.</title>
        <authorList>
            <person name="Ho Y.S."/>
            <person name="Adroub S.A."/>
            <person name="Abadi M."/>
            <person name="Al Alwan B."/>
            <person name="Alkhateeb R."/>
            <person name="Gao G."/>
            <person name="Ragab A."/>
            <person name="Ali S."/>
            <person name="van Soolingen D."/>
            <person name="Bitter W."/>
            <person name="Pain A."/>
            <person name="Abdallah A.M."/>
        </authorList>
    </citation>
    <scope>NUCLEOTIDE SEQUENCE [LARGE SCALE GENOMIC DNA]</scope>
    <source>
        <strain evidence="2 3">ATCC 25954</strain>
    </source>
</reference>
<dbReference type="SMART" id="SM00829">
    <property type="entry name" value="PKS_ER"/>
    <property type="match status" value="1"/>
</dbReference>
<dbReference type="HOGENOM" id="CLU_026673_7_0_11"/>
<proteinExistence type="predicted"/>
<dbReference type="PATRIC" id="fig|1194972.3.peg.1485"/>
<dbReference type="RefSeq" id="WP_003929702.1">
    <property type="nucleotide sequence ID" value="NZ_JH814687.1"/>
</dbReference>
<accession>K0V135</accession>
<dbReference type="Gene3D" id="3.40.50.720">
    <property type="entry name" value="NAD(P)-binding Rossmann-like Domain"/>
    <property type="match status" value="1"/>
</dbReference>